<gene>
    <name evidence="2" type="ORF">QR685DRAFT_504256</name>
</gene>
<feature type="transmembrane region" description="Helical" evidence="1">
    <location>
        <begin position="486"/>
        <end position="511"/>
    </location>
</feature>
<feature type="transmembrane region" description="Helical" evidence="1">
    <location>
        <begin position="720"/>
        <end position="743"/>
    </location>
</feature>
<keyword evidence="1" id="KW-0812">Transmembrane</keyword>
<feature type="transmembrane region" description="Helical" evidence="1">
    <location>
        <begin position="1096"/>
        <end position="1116"/>
    </location>
</feature>
<proteinExistence type="predicted"/>
<organism evidence="2 3">
    <name type="scientific">Neurospora intermedia</name>
    <dbReference type="NCBI Taxonomy" id="5142"/>
    <lineage>
        <taxon>Eukaryota</taxon>
        <taxon>Fungi</taxon>
        <taxon>Dikarya</taxon>
        <taxon>Ascomycota</taxon>
        <taxon>Pezizomycotina</taxon>
        <taxon>Sordariomycetes</taxon>
        <taxon>Sordariomycetidae</taxon>
        <taxon>Sordariales</taxon>
        <taxon>Sordariaceae</taxon>
        <taxon>Neurospora</taxon>
    </lineage>
</organism>
<dbReference type="Pfam" id="PF11915">
    <property type="entry name" value="DUF3433"/>
    <property type="match status" value="2"/>
</dbReference>
<name>A0ABR3D5V0_NEUIN</name>
<dbReference type="EMBL" id="JAVLET010000010">
    <property type="protein sequence ID" value="KAL0467106.1"/>
    <property type="molecule type" value="Genomic_DNA"/>
</dbReference>
<evidence type="ECO:0000313" key="3">
    <source>
        <dbReference type="Proteomes" id="UP001451303"/>
    </source>
</evidence>
<sequence>MAIKGLMMKKQASVSLIEGWKPVTMQAPVLLSLIVLTLVLAGAIEFLAQRSQKLGGLALSECSDCLSGTVTFGYLYAPTVISVLYSLLWSWIDLDIRRIQPWLELSRPEGATADSSLLLDYPNTFLAFIPFTAWKKGHWPVFFSGIASMILFWAITPFQSAIMGVKPVSFVANMTMSSYSTLPSLQEQATMMDTTVLHAAYGMAWLEQAAPPFTTGDYALMPFSPENSTSHYRPGENLTAVTDMYTVEVDCWQAAMSKLAPRSSYMLDNGHGCAVNVSLFQTSPFQNETSLILYVGYYESAILDYYLQGAHCSKNSTNQFLAFYAYRSKDEQGMNYETNITASFCEASFYKQPVTATVSAESGRPLNDSIVAAGPKERLSENEFNATAFGYITSVGMPPVTPTRDYPAATTFEPWGSLSGENIAGPTMPMVNLALGLSDDPAIEFQHAAVMERAFTTAYKTIFSAAISQLTSKARDPQQMTGKTTYALYGVVVGRTISAIVEGLLVLLVFLMGGTLYTCMRTKSMLVSDPATIGFALRSVKTSRAVRNRLAMEDCSDAATLQKSLVAERFFLEHGVTGNSLEMESKSHETSTFEGRRRCIEYTPVRPKELSPLTGCLLVCLLLSAAGVLIYFRKKEQSLGGLPRPSENFEVLQLLENYIPTIFTTLLEPFLVLLTRLFCIMQPFNALRNGKCNPERTLEVKYTSLPPQLVLWRAIRSRQFLLTVLCMMALLVNVLTVALGGTFNELPVKIQYPTTFSQVRVPELSRDTILNTTYMYNRVYQDHYYAASTNFSHNTTLPPWVTTKYTFLPVEETVEQLGSLNRFGSTLRGFGAEARCEALSTSLSDPKAYANVSELLNGFQTDGSPGSTFNYLRENGTWQSCYPMELIWGANATGLSAREVVSPLRIDYGYTGSKAYEDHFCEDRFVVGWLRVNSEDPKNTFRSTFLQCQAVIKTAMFDVEFDQAGHILAYTRKGDFDDITQFMSLNMSQTLVRQANRLINDSSRPFGYFGWHNVSMVVDWWNYLLKSYLQSSALVDPTLDVPKPEFAAPAVEELYQRLFAILIGKNFDMFKETSEKTDVPGVVIVTETRIFLDNTAFLLSLIILCLNAAVLVWFYAAQSEAYLPRLPSTLGSLLAYTAASRAVTEYGNSNDSDESIGHRKAPTGTFSFGQYLGVDGNVHVGIEMDPFVTPIDRTMLRRRSAARSWFRKKVEKSPSQVSFI</sequence>
<comment type="caution">
    <text evidence="2">The sequence shown here is derived from an EMBL/GenBank/DDBJ whole genome shotgun (WGS) entry which is preliminary data.</text>
</comment>
<dbReference type="Proteomes" id="UP001451303">
    <property type="component" value="Unassembled WGS sequence"/>
</dbReference>
<keyword evidence="1" id="KW-0472">Membrane</keyword>
<keyword evidence="1" id="KW-1133">Transmembrane helix</keyword>
<reference evidence="2 3" key="1">
    <citation type="submission" date="2023-09" db="EMBL/GenBank/DDBJ databases">
        <title>Multi-omics analysis of a traditional fermented food reveals byproduct-associated fungal strains for waste-to-food upcycling.</title>
        <authorList>
            <consortium name="Lawrence Berkeley National Laboratory"/>
            <person name="Rekdal V.M."/>
            <person name="Villalobos-Escobedo J.M."/>
            <person name="Rodriguez-Valeron N."/>
            <person name="Garcia M.O."/>
            <person name="Vasquez D.P."/>
            <person name="Damayanti I."/>
            <person name="Sorensen P.M."/>
            <person name="Baidoo E.E."/>
            <person name="De Carvalho A.C."/>
            <person name="Riley R."/>
            <person name="Lipzen A."/>
            <person name="He G."/>
            <person name="Yan M."/>
            <person name="Haridas S."/>
            <person name="Daum C."/>
            <person name="Yoshinaga Y."/>
            <person name="Ng V."/>
            <person name="Grigoriev I.V."/>
            <person name="Munk R."/>
            <person name="Nuraida L."/>
            <person name="Wijaya C.H."/>
            <person name="Morales P.-C."/>
            <person name="Keasling J.D."/>
        </authorList>
    </citation>
    <scope>NUCLEOTIDE SEQUENCE [LARGE SCALE GENOMIC DNA]</scope>
    <source>
        <strain evidence="2 3">FGSC 2613</strain>
    </source>
</reference>
<dbReference type="PANTHER" id="PTHR37544">
    <property type="entry name" value="SPRAY-RELATED"/>
    <property type="match status" value="1"/>
</dbReference>
<protein>
    <submittedName>
        <fullName evidence="2">Uncharacterized protein</fullName>
    </submittedName>
</protein>
<feature type="transmembrane region" description="Helical" evidence="1">
    <location>
        <begin position="658"/>
        <end position="679"/>
    </location>
</feature>
<dbReference type="PANTHER" id="PTHR37544:SF3">
    <property type="entry name" value="SPRAY"/>
    <property type="match status" value="1"/>
</dbReference>
<feature type="transmembrane region" description="Helical" evidence="1">
    <location>
        <begin position="139"/>
        <end position="156"/>
    </location>
</feature>
<evidence type="ECO:0000256" key="1">
    <source>
        <dbReference type="SAM" id="Phobius"/>
    </source>
</evidence>
<dbReference type="InterPro" id="IPR021840">
    <property type="entry name" value="DUF3433"/>
</dbReference>
<evidence type="ECO:0000313" key="2">
    <source>
        <dbReference type="EMBL" id="KAL0467106.1"/>
    </source>
</evidence>
<keyword evidence="3" id="KW-1185">Reference proteome</keyword>
<feature type="transmembrane region" description="Helical" evidence="1">
    <location>
        <begin position="72"/>
        <end position="92"/>
    </location>
</feature>
<feature type="transmembrane region" description="Helical" evidence="1">
    <location>
        <begin position="610"/>
        <end position="632"/>
    </location>
</feature>
<accession>A0ABR3D5V0</accession>